<feature type="compositionally biased region" description="Polar residues" evidence="1">
    <location>
        <begin position="85"/>
        <end position="94"/>
    </location>
</feature>
<protein>
    <submittedName>
        <fullName evidence="2">Uncharacterized protein</fullName>
    </submittedName>
</protein>
<dbReference type="EMBL" id="MOBX01000005">
    <property type="protein sequence ID" value="RON83277.1"/>
    <property type="molecule type" value="Genomic_DNA"/>
</dbReference>
<comment type="caution">
    <text evidence="2">The sequence shown here is derived from an EMBL/GenBank/DDBJ whole genome shotgun (WGS) entry which is preliminary data.</text>
</comment>
<dbReference type="Proteomes" id="UP000285378">
    <property type="component" value="Unassembled WGS sequence"/>
</dbReference>
<accession>A0A423MHG8</accession>
<evidence type="ECO:0000256" key="1">
    <source>
        <dbReference type="SAM" id="MobiDB-lite"/>
    </source>
</evidence>
<dbReference type="AlphaFoldDB" id="A0A423MHG8"/>
<evidence type="ECO:0000313" key="2">
    <source>
        <dbReference type="EMBL" id="RON83277.1"/>
    </source>
</evidence>
<organism evidence="2 3">
    <name type="scientific">Pseudomonas fluorescens</name>
    <dbReference type="NCBI Taxonomy" id="294"/>
    <lineage>
        <taxon>Bacteria</taxon>
        <taxon>Pseudomonadati</taxon>
        <taxon>Pseudomonadota</taxon>
        <taxon>Gammaproteobacteria</taxon>
        <taxon>Pseudomonadales</taxon>
        <taxon>Pseudomonadaceae</taxon>
        <taxon>Pseudomonas</taxon>
    </lineage>
</organism>
<proteinExistence type="predicted"/>
<reference evidence="2 3" key="1">
    <citation type="submission" date="2016-10" db="EMBL/GenBank/DDBJ databases">
        <title>Comparative genome analysis of multiple Pseudomonas spp. focuses on biocontrol and plant growth promoting traits.</title>
        <authorList>
            <person name="Tao X.-Y."/>
            <person name="Taylor C.G."/>
        </authorList>
    </citation>
    <scope>NUCLEOTIDE SEQUENCE [LARGE SCALE GENOMIC DNA]</scope>
    <source>
        <strain evidence="2 3">28B5</strain>
    </source>
</reference>
<feature type="region of interest" description="Disordered" evidence="1">
    <location>
        <begin position="85"/>
        <end position="125"/>
    </location>
</feature>
<name>A0A423MHG8_PSEFL</name>
<evidence type="ECO:0000313" key="3">
    <source>
        <dbReference type="Proteomes" id="UP000285378"/>
    </source>
</evidence>
<sequence length="402" mass="44031">MTLAAAPEVDGQGFWAHKGNHYVNLAQGGVVLVRKIPGTHRCRARLASELAPGPFLVLDRETMTWKLEPSLPLSDIGNTVDLSARANSSQNQPHDNAHDATGAQAAAGHDRQDAENPLPAAVHDGKNDRFETAMAAGEVMVARGLMQFPAEQAAIVRSELLAVERIFTDAHFAIRANYLEINGVLASYFGSAHEVIKPLLIDALQRGQSLSAEYRGVWGENKINGVQSSHQLRQGWMNPDDFHGRIFINLSHVLENTLRLLLGHEFLHTTRISRFNSIGPSARDFFYLDARAQSSLNRPVPGHDSEWRGISEVIMQGGLTVDYLNAFGTNLPWFIAGVREHSGVAGVQDIDTALILFNSSPAVRAQMAARNADSIICAARDLQRLHQAHLADDEWLKSLVNG</sequence>
<gene>
    <name evidence="2" type="ORF">BK670_08590</name>
</gene>